<dbReference type="InterPro" id="IPR010987">
    <property type="entry name" value="Glutathione-S-Trfase_C-like"/>
</dbReference>
<gene>
    <name evidence="10" type="ORF">DdX_14866</name>
</gene>
<comment type="catalytic activity">
    <reaction evidence="1">
        <text>4-maleylacetoacetate = 4-fumarylacetoacetate</text>
        <dbReference type="Rhea" id="RHEA:14817"/>
        <dbReference type="ChEBI" id="CHEBI:17105"/>
        <dbReference type="ChEBI" id="CHEBI:18034"/>
        <dbReference type="EC" id="5.2.1.2"/>
    </reaction>
</comment>
<evidence type="ECO:0000256" key="6">
    <source>
        <dbReference type="ARBA" id="ARBA00022878"/>
    </source>
</evidence>
<keyword evidence="11" id="KW-1185">Reference proteome</keyword>
<comment type="similarity">
    <text evidence="4">Belongs to the GST superfamily. Zeta family.</text>
</comment>
<dbReference type="Gene3D" id="1.20.1050.10">
    <property type="match status" value="1"/>
</dbReference>
<sequence length="217" mass="25192">MNGADNVNKNECPILYSYWRSSCSWRVRIALNLKGIPYQLETDWDKITKNIPFGLIPALYINGELLAESLAIIEYLDEAFPNTVRLLPEAPMERAKVRILALQIIANTQPLQTPRVQEFHSDSVEERERWARHWIILCFTKLEEILKETSGRFSYGDQITLLDLCIPPQVFNAHRYKVDLTPFPTIVRLNKILSEIPEFKTADARYQPDTPENERTC</sequence>
<dbReference type="NCBIfam" id="TIGR01262">
    <property type="entry name" value="maiA"/>
    <property type="match status" value="1"/>
</dbReference>
<dbReference type="GO" id="GO:0005737">
    <property type="term" value="C:cytoplasm"/>
    <property type="evidence" value="ECO:0007669"/>
    <property type="project" value="InterPro"/>
</dbReference>
<dbReference type="InterPro" id="IPR005955">
    <property type="entry name" value="GST_Zeta"/>
</dbReference>
<comment type="pathway">
    <text evidence="3">Amino-acid degradation; L-phenylalanine degradation; acetoacetate and fumarate from L-phenylalanine: step 5/6.</text>
</comment>
<evidence type="ECO:0000259" key="9">
    <source>
        <dbReference type="PROSITE" id="PS50405"/>
    </source>
</evidence>
<feature type="domain" description="GST N-terminal" evidence="8">
    <location>
        <begin position="11"/>
        <end position="84"/>
    </location>
</feature>
<organism evidence="10 11">
    <name type="scientific">Ditylenchus destructor</name>
    <dbReference type="NCBI Taxonomy" id="166010"/>
    <lineage>
        <taxon>Eukaryota</taxon>
        <taxon>Metazoa</taxon>
        <taxon>Ecdysozoa</taxon>
        <taxon>Nematoda</taxon>
        <taxon>Chromadorea</taxon>
        <taxon>Rhabditida</taxon>
        <taxon>Tylenchina</taxon>
        <taxon>Tylenchomorpha</taxon>
        <taxon>Sphaerularioidea</taxon>
        <taxon>Anguinidae</taxon>
        <taxon>Anguininae</taxon>
        <taxon>Ditylenchus</taxon>
    </lineage>
</organism>
<dbReference type="InterPro" id="IPR034330">
    <property type="entry name" value="GST_Zeta_C"/>
</dbReference>
<comment type="caution">
    <text evidence="10">The sequence shown here is derived from an EMBL/GenBank/DDBJ whole genome shotgun (WGS) entry which is preliminary data.</text>
</comment>
<dbReference type="SUPFAM" id="SSF52833">
    <property type="entry name" value="Thioredoxin-like"/>
    <property type="match status" value="1"/>
</dbReference>
<dbReference type="FunFam" id="1.20.1050.10:FF:000010">
    <property type="entry name" value="Maleylacetoacetate isomerase isoform 1"/>
    <property type="match status" value="1"/>
</dbReference>
<evidence type="ECO:0000256" key="4">
    <source>
        <dbReference type="ARBA" id="ARBA00010007"/>
    </source>
</evidence>
<dbReference type="Proteomes" id="UP001201812">
    <property type="component" value="Unassembled WGS sequence"/>
</dbReference>
<evidence type="ECO:0000256" key="7">
    <source>
        <dbReference type="ARBA" id="ARBA00023232"/>
    </source>
</evidence>
<dbReference type="EC" id="5.2.1.2" evidence="5"/>
<dbReference type="CDD" id="cd03191">
    <property type="entry name" value="GST_C_Zeta"/>
    <property type="match status" value="1"/>
</dbReference>
<dbReference type="PANTHER" id="PTHR42673:SF4">
    <property type="entry name" value="MALEYLACETOACETATE ISOMERASE"/>
    <property type="match status" value="1"/>
</dbReference>
<accession>A0AAD4R1D3</accession>
<dbReference type="GO" id="GO:0006559">
    <property type="term" value="P:L-phenylalanine catabolic process"/>
    <property type="evidence" value="ECO:0007669"/>
    <property type="project" value="UniProtKB-KW"/>
</dbReference>
<dbReference type="PROSITE" id="PS50404">
    <property type="entry name" value="GST_NTER"/>
    <property type="match status" value="1"/>
</dbReference>
<evidence type="ECO:0000256" key="1">
    <source>
        <dbReference type="ARBA" id="ARBA00001622"/>
    </source>
</evidence>
<dbReference type="PROSITE" id="PS50405">
    <property type="entry name" value="GST_CTER"/>
    <property type="match status" value="1"/>
</dbReference>
<dbReference type="GO" id="GO:0016034">
    <property type="term" value="F:maleylacetoacetate isomerase activity"/>
    <property type="evidence" value="ECO:0007669"/>
    <property type="project" value="UniProtKB-EC"/>
</dbReference>
<dbReference type="GO" id="GO:0006749">
    <property type="term" value="P:glutathione metabolic process"/>
    <property type="evidence" value="ECO:0007669"/>
    <property type="project" value="TreeGrafter"/>
</dbReference>
<dbReference type="EMBL" id="JAKKPZ010000081">
    <property type="protein sequence ID" value="KAI1703533.1"/>
    <property type="molecule type" value="Genomic_DNA"/>
</dbReference>
<dbReference type="InterPro" id="IPR036282">
    <property type="entry name" value="Glutathione-S-Trfase_C_sf"/>
</dbReference>
<dbReference type="InterPro" id="IPR004045">
    <property type="entry name" value="Glutathione_S-Trfase_N"/>
</dbReference>
<keyword evidence="7" id="KW-0585">Phenylalanine catabolism</keyword>
<dbReference type="GO" id="GO:0004364">
    <property type="term" value="F:glutathione transferase activity"/>
    <property type="evidence" value="ECO:0007669"/>
    <property type="project" value="TreeGrafter"/>
</dbReference>
<feature type="domain" description="GST C-terminal" evidence="9">
    <location>
        <begin position="90"/>
        <end position="212"/>
    </location>
</feature>
<dbReference type="GO" id="GO:0006572">
    <property type="term" value="P:L-tyrosine catabolic process"/>
    <property type="evidence" value="ECO:0007669"/>
    <property type="project" value="UniProtKB-KW"/>
</dbReference>
<keyword evidence="6" id="KW-0828">Tyrosine catabolism</keyword>
<dbReference type="Pfam" id="PF13417">
    <property type="entry name" value="GST_N_3"/>
    <property type="match status" value="1"/>
</dbReference>
<proteinExistence type="inferred from homology"/>
<dbReference type="InterPro" id="IPR040079">
    <property type="entry name" value="Glutathione_S-Trfase"/>
</dbReference>
<evidence type="ECO:0000313" key="10">
    <source>
        <dbReference type="EMBL" id="KAI1703533.1"/>
    </source>
</evidence>
<comment type="cofactor">
    <cofactor evidence="2">
        <name>glutathione</name>
        <dbReference type="ChEBI" id="CHEBI:57925"/>
    </cofactor>
</comment>
<name>A0AAD4R1D3_9BILA</name>
<evidence type="ECO:0000313" key="11">
    <source>
        <dbReference type="Proteomes" id="UP001201812"/>
    </source>
</evidence>
<protein>
    <recommendedName>
        <fullName evidence="5">maleylacetoacetate isomerase</fullName>
        <ecNumber evidence="5">5.2.1.2</ecNumber>
    </recommendedName>
</protein>
<reference evidence="10" key="1">
    <citation type="submission" date="2022-01" db="EMBL/GenBank/DDBJ databases">
        <title>Genome Sequence Resource for Two Populations of Ditylenchus destructor, the Migratory Endoparasitic Phytonematode.</title>
        <authorList>
            <person name="Zhang H."/>
            <person name="Lin R."/>
            <person name="Xie B."/>
        </authorList>
    </citation>
    <scope>NUCLEOTIDE SEQUENCE</scope>
    <source>
        <strain evidence="10">BazhouSP</strain>
    </source>
</reference>
<evidence type="ECO:0000259" key="8">
    <source>
        <dbReference type="PROSITE" id="PS50404"/>
    </source>
</evidence>
<evidence type="ECO:0000256" key="5">
    <source>
        <dbReference type="ARBA" id="ARBA00013199"/>
    </source>
</evidence>
<evidence type="ECO:0000256" key="3">
    <source>
        <dbReference type="ARBA" id="ARBA00004671"/>
    </source>
</evidence>
<dbReference type="SFLD" id="SFLDG00358">
    <property type="entry name" value="Main_(cytGST)"/>
    <property type="match status" value="1"/>
</dbReference>
<dbReference type="SUPFAM" id="SSF47616">
    <property type="entry name" value="GST C-terminal domain-like"/>
    <property type="match status" value="1"/>
</dbReference>
<keyword evidence="10" id="KW-0413">Isomerase</keyword>
<dbReference type="AlphaFoldDB" id="A0AAD4R1D3"/>
<dbReference type="PANTHER" id="PTHR42673">
    <property type="entry name" value="MALEYLACETOACETATE ISOMERASE"/>
    <property type="match status" value="1"/>
</dbReference>
<dbReference type="InterPro" id="IPR036249">
    <property type="entry name" value="Thioredoxin-like_sf"/>
</dbReference>
<dbReference type="Gene3D" id="3.40.30.10">
    <property type="entry name" value="Glutaredoxin"/>
    <property type="match status" value="1"/>
</dbReference>
<dbReference type="SFLD" id="SFLDS00019">
    <property type="entry name" value="Glutathione_Transferase_(cytos"/>
    <property type="match status" value="1"/>
</dbReference>
<evidence type="ECO:0000256" key="2">
    <source>
        <dbReference type="ARBA" id="ARBA00001955"/>
    </source>
</evidence>